<dbReference type="EMBL" id="UHBY01000001">
    <property type="protein sequence ID" value="SUL28545.1"/>
    <property type="molecule type" value="Genomic_DNA"/>
</dbReference>
<dbReference type="Gene3D" id="2.40.50.140">
    <property type="entry name" value="Nucleic acid-binding proteins"/>
    <property type="match status" value="1"/>
</dbReference>
<dbReference type="CDD" id="cd04496">
    <property type="entry name" value="SSB_OBF"/>
    <property type="match status" value="1"/>
</dbReference>
<dbReference type="Pfam" id="PF00436">
    <property type="entry name" value="SSB"/>
    <property type="match status" value="1"/>
</dbReference>
<name>D2J7A2_STAAU</name>
<keyword evidence="4" id="KW-0614">Plasmid</keyword>
<dbReference type="EMBL" id="GQ900391">
    <property type="protein sequence ID" value="ACZ58743.1"/>
    <property type="molecule type" value="Genomic_DNA"/>
</dbReference>
<dbReference type="PIRSF" id="PIRSF002070">
    <property type="entry name" value="SSB"/>
    <property type="match status" value="1"/>
</dbReference>
<protein>
    <recommendedName>
        <fullName evidence="2 3">Single-stranded DNA-binding protein</fullName>
    </recommendedName>
</protein>
<dbReference type="InterPro" id="IPR000424">
    <property type="entry name" value="Primosome_PriB/ssb"/>
</dbReference>
<dbReference type="RefSeq" id="WP_000931137.1">
    <property type="nucleotide sequence ID" value="NC_013325.1"/>
</dbReference>
<dbReference type="SUPFAM" id="SSF50249">
    <property type="entry name" value="Nucleic acid-binding proteins"/>
    <property type="match status" value="1"/>
</dbReference>
<dbReference type="EMBL" id="GQ915265">
    <property type="protein sequence ID" value="ACZ66228.1"/>
    <property type="molecule type" value="Genomic_DNA"/>
</dbReference>
<dbReference type="NCBIfam" id="TIGR00621">
    <property type="entry name" value="ssb"/>
    <property type="match status" value="1"/>
</dbReference>
<dbReference type="Proteomes" id="UP000254116">
    <property type="component" value="Unassembled WGS sequence"/>
</dbReference>
<evidence type="ECO:0000313" key="7">
    <source>
        <dbReference type="EMBL" id="AIU96668.1"/>
    </source>
</evidence>
<dbReference type="InterPro" id="IPR011344">
    <property type="entry name" value="ssDNA-bd"/>
</dbReference>
<dbReference type="InterPro" id="IPR012340">
    <property type="entry name" value="NA-bd_OB-fold"/>
</dbReference>
<dbReference type="EMBL" id="KF831355">
    <property type="protein sequence ID" value="AIU96668.1"/>
    <property type="molecule type" value="Genomic_DNA"/>
</dbReference>
<accession>D2J7A2</accession>
<evidence type="ECO:0000313" key="9">
    <source>
        <dbReference type="Proteomes" id="UP000254116"/>
    </source>
</evidence>
<organism evidence="4">
    <name type="scientific">Staphylococcus aureus</name>
    <dbReference type="NCBI Taxonomy" id="1280"/>
    <lineage>
        <taxon>Bacteria</taxon>
        <taxon>Bacillati</taxon>
        <taxon>Bacillota</taxon>
        <taxon>Bacilli</taxon>
        <taxon>Bacillales</taxon>
        <taxon>Staphylococcaceae</taxon>
        <taxon>Staphylococcus</taxon>
    </lineage>
</organism>
<evidence type="ECO:0000313" key="5">
    <source>
        <dbReference type="EMBL" id="ACZ58743.1"/>
    </source>
</evidence>
<evidence type="ECO:0000256" key="1">
    <source>
        <dbReference type="ARBA" id="ARBA00023125"/>
    </source>
</evidence>
<geneLocation type="plasmid" evidence="7">
    <name>pBU108a</name>
</geneLocation>
<dbReference type="PATRIC" id="fig|1280.4347.peg.27"/>
<evidence type="ECO:0000313" key="4">
    <source>
        <dbReference type="EMBL" id="ACZ58700.1"/>
    </source>
</evidence>
<evidence type="ECO:0000313" key="6">
    <source>
        <dbReference type="EMBL" id="ACZ66228.1"/>
    </source>
</evidence>
<evidence type="ECO:0000313" key="8">
    <source>
        <dbReference type="EMBL" id="SUL28545.1"/>
    </source>
</evidence>
<evidence type="ECO:0000256" key="2">
    <source>
        <dbReference type="PIRNR" id="PIRNR002070"/>
    </source>
</evidence>
<dbReference type="GO" id="GO:0003697">
    <property type="term" value="F:single-stranded DNA binding"/>
    <property type="evidence" value="ECO:0007669"/>
    <property type="project" value="InterPro"/>
</dbReference>
<keyword evidence="1 2" id="KW-0238">DNA-binding</keyword>
<geneLocation type="plasmid" evidence="4">
    <name>pWBG745</name>
</geneLocation>
<reference evidence="4" key="2">
    <citation type="submission" date="2009-12" db="EMBL/GenBank/DDBJ databases">
        <authorList>
            <person name="Summers A.O."/>
            <person name="Shearer J."/>
            <person name="Wireman J."/>
        </authorList>
    </citation>
    <scope>NUCLEOTIDE SEQUENCE</scope>
    <source>
        <strain evidence="4">WB43S</strain>
        <strain evidence="5">WBG8381</strain>
        <plasmid evidence="4">pWBG745</plasmid>
        <plasmid evidence="6">pWBG748</plasmid>
        <plasmid evidence="5">pWBG749</plasmid>
    </source>
</reference>
<proteinExistence type="predicted"/>
<geneLocation type="plasmid" evidence="5">
    <name>pWBG749</name>
</geneLocation>
<sequence length="147" mass="16889">MLNEFKFIGRIARDLELTTKENMQARCNFTLAVNNAYGTDFLNITAFDKTAENLVKYNQKGDMVYVEGYVSTNKKSVNGVDKYYMNLVAGRIVYLSNKKVEESENELEHSTDNLDNLTFDDKQHTEVNENNTTFQKAKGFVTEDLPF</sequence>
<geneLocation type="plasmid" evidence="6">
    <name>pWBG748</name>
</geneLocation>
<reference evidence="7" key="3">
    <citation type="journal article" date="2014" name="PLoS ONE">
        <title>Beyond the Chromosome: The Prevalence of Unique Extra-Chromosomal Bacteriophages with Integrated Virulence Genes in Pathogenic Staphylococcus aureus.</title>
        <authorList>
            <person name="Utter B."/>
            <person name="Deutsch D.R."/>
            <person name="Schuch R."/>
            <person name="Winer B.Y."/>
            <person name="Verratti K."/>
            <person name="Bishop-Lilly K."/>
            <person name="Sozhamannan S."/>
            <person name="Fischetti V.A."/>
        </authorList>
    </citation>
    <scope>NUCLEOTIDE SEQUENCE</scope>
    <source>
        <strain evidence="7">A960649</strain>
        <plasmid evidence="7">pBU108a</plasmid>
    </source>
</reference>
<dbReference type="EMBL" id="GQ900389">
    <property type="protein sequence ID" value="ACZ58700.1"/>
    <property type="molecule type" value="Genomic_DNA"/>
</dbReference>
<gene>
    <name evidence="8" type="primary">ssbB</name>
    <name evidence="8" type="ORF">NCTC10702_00024</name>
    <name evidence="4" type="ORF">SAP028A_049</name>
    <name evidence="6" type="ORF">SAP030A_032</name>
    <name evidence="5" type="ORF">SAP031A_001</name>
</gene>
<dbReference type="PROSITE" id="PS50935">
    <property type="entry name" value="SSB"/>
    <property type="match status" value="1"/>
</dbReference>
<dbReference type="GO" id="GO:0006260">
    <property type="term" value="P:DNA replication"/>
    <property type="evidence" value="ECO:0007669"/>
    <property type="project" value="InterPro"/>
</dbReference>
<reference evidence="8 9" key="4">
    <citation type="submission" date="2018-06" db="EMBL/GenBank/DDBJ databases">
        <authorList>
            <consortium name="Pathogen Informatics"/>
            <person name="Doyle S."/>
        </authorList>
    </citation>
    <scope>NUCLEOTIDE SEQUENCE [LARGE SCALE GENOMIC DNA]</scope>
    <source>
        <strain evidence="8 9">NCTC10702</strain>
    </source>
</reference>
<dbReference type="AlphaFoldDB" id="D2J7A2"/>
<evidence type="ECO:0000256" key="3">
    <source>
        <dbReference type="RuleBase" id="RU000524"/>
    </source>
</evidence>
<reference evidence="4" key="1">
    <citation type="submission" date="2009-08" db="EMBL/GenBank/DDBJ databases">
        <authorList>
            <person name="Gill J."/>
            <person name="Borman J."/>
            <person name="Shetty J."/>
            <person name="Hostetler J."/>
            <person name="Durkin S."/>
            <person name="Montgomery B."/>
        </authorList>
    </citation>
    <scope>NUCLEOTIDE SEQUENCE</scope>
    <source>
        <strain evidence="4">WB43S</strain>
        <strain evidence="5">WBG8381</strain>
        <plasmid evidence="4">pWBG745</plasmid>
        <plasmid evidence="6">pWBG748</plasmid>
        <plasmid evidence="5">pWBG749</plasmid>
    </source>
</reference>